<gene>
    <name evidence="2" type="ORF">GQ43DRAFT_128555</name>
</gene>
<reference evidence="2" key="1">
    <citation type="journal article" date="2020" name="Stud. Mycol.">
        <title>101 Dothideomycetes genomes: a test case for predicting lifestyles and emergence of pathogens.</title>
        <authorList>
            <person name="Haridas S."/>
            <person name="Albert R."/>
            <person name="Binder M."/>
            <person name="Bloem J."/>
            <person name="Labutti K."/>
            <person name="Salamov A."/>
            <person name="Andreopoulos B."/>
            <person name="Baker S."/>
            <person name="Barry K."/>
            <person name="Bills G."/>
            <person name="Bluhm B."/>
            <person name="Cannon C."/>
            <person name="Castanera R."/>
            <person name="Culley D."/>
            <person name="Daum C."/>
            <person name="Ezra D."/>
            <person name="Gonzalez J."/>
            <person name="Henrissat B."/>
            <person name="Kuo A."/>
            <person name="Liang C."/>
            <person name="Lipzen A."/>
            <person name="Lutzoni F."/>
            <person name="Magnuson J."/>
            <person name="Mondo S."/>
            <person name="Nolan M."/>
            <person name="Ohm R."/>
            <person name="Pangilinan J."/>
            <person name="Park H.-J."/>
            <person name="Ramirez L."/>
            <person name="Alfaro M."/>
            <person name="Sun H."/>
            <person name="Tritt A."/>
            <person name="Yoshinaga Y."/>
            <person name="Zwiers L.-H."/>
            <person name="Turgeon B."/>
            <person name="Goodwin S."/>
            <person name="Spatafora J."/>
            <person name="Crous P."/>
            <person name="Grigoriev I."/>
        </authorList>
    </citation>
    <scope>NUCLEOTIDE SEQUENCE</scope>
    <source>
        <strain evidence="2">ATCC 74209</strain>
    </source>
</reference>
<name>A0A9P4JSG1_9PLEO</name>
<keyword evidence="3" id="KW-1185">Reference proteome</keyword>
<dbReference type="AlphaFoldDB" id="A0A9P4JSG1"/>
<dbReference type="Pfam" id="PF03105">
    <property type="entry name" value="SPX"/>
    <property type="match status" value="2"/>
</dbReference>
<comment type="caution">
    <text evidence="2">The sequence shown here is derived from an EMBL/GenBank/DDBJ whole genome shotgun (WGS) entry which is preliminary data.</text>
</comment>
<dbReference type="InterPro" id="IPR031142">
    <property type="entry name" value="SPX_prot"/>
</dbReference>
<proteinExistence type="predicted"/>
<dbReference type="OrthoDB" id="1577640at2759"/>
<dbReference type="GO" id="GO:0016036">
    <property type="term" value="P:cellular response to phosphate starvation"/>
    <property type="evidence" value="ECO:0007669"/>
    <property type="project" value="InterPro"/>
</dbReference>
<dbReference type="PANTHER" id="PTHR45978">
    <property type="entry name" value="SPX DOMAIN-CONTAINING PROTEIN 3"/>
    <property type="match status" value="1"/>
</dbReference>
<dbReference type="PROSITE" id="PS51382">
    <property type="entry name" value="SPX"/>
    <property type="match status" value="1"/>
</dbReference>
<dbReference type="EMBL" id="ML993870">
    <property type="protein sequence ID" value="KAF2204706.1"/>
    <property type="molecule type" value="Genomic_DNA"/>
</dbReference>
<evidence type="ECO:0000259" key="1">
    <source>
        <dbReference type="PROSITE" id="PS51382"/>
    </source>
</evidence>
<organism evidence="2 3">
    <name type="scientific">Delitschia confertaspora ATCC 74209</name>
    <dbReference type="NCBI Taxonomy" id="1513339"/>
    <lineage>
        <taxon>Eukaryota</taxon>
        <taxon>Fungi</taxon>
        <taxon>Dikarya</taxon>
        <taxon>Ascomycota</taxon>
        <taxon>Pezizomycotina</taxon>
        <taxon>Dothideomycetes</taxon>
        <taxon>Pleosporomycetidae</taxon>
        <taxon>Pleosporales</taxon>
        <taxon>Delitschiaceae</taxon>
        <taxon>Delitschia</taxon>
    </lineage>
</organism>
<dbReference type="InterPro" id="IPR004331">
    <property type="entry name" value="SPX_dom"/>
</dbReference>
<protein>
    <submittedName>
        <fullName evidence="2">SPX-domain-containing protein</fullName>
    </submittedName>
</protein>
<dbReference type="CDD" id="cd14483">
    <property type="entry name" value="SPX_PHO81_NUC-2_like"/>
    <property type="match status" value="1"/>
</dbReference>
<dbReference type="PANTHER" id="PTHR45978:SF7">
    <property type="entry name" value="SPX DOMAIN-CONTAINING PROTEIN 4"/>
    <property type="match status" value="1"/>
</dbReference>
<evidence type="ECO:0000313" key="3">
    <source>
        <dbReference type="Proteomes" id="UP000799536"/>
    </source>
</evidence>
<feature type="domain" description="SPX" evidence="1">
    <location>
        <begin position="1"/>
        <end position="157"/>
    </location>
</feature>
<dbReference type="Proteomes" id="UP000799536">
    <property type="component" value="Unassembled WGS sequence"/>
</dbReference>
<sequence length="157" mass="18243">MKFGKNIQNWQLKIPEYAVSFVDYKALKKLIKKLSTTPVIPAQRVYGGHEVLDPQTSLQANKATFFFRVERELEKVNTFYLQKEAELRLRLSTLLDKKKVMQQHPESVSKVSSRYIALEEGLKQFSMDLNKLQQFVEVNATAFSKILKKWDKASKVC</sequence>
<evidence type="ECO:0000313" key="2">
    <source>
        <dbReference type="EMBL" id="KAF2204706.1"/>
    </source>
</evidence>
<accession>A0A9P4JSG1</accession>